<sequence>MTLTATDPTDLTALADLTDPQTFLRPKEELRAMWQRFRAERPVHWHPVEGRQVPGFWVLSRYHDVMAVYRDNKNFTSERGNVLATLLEGGDSAAGQMLAVTDGRRHRELRNLLLKAFAPRVLQPVVDGVRARADRLVRQAVARGECDFARDVAEHIPMATIADLLGVPAADRSYLLSLTKQALSSEEAGQSAEEAVVARNELLLYFSELADERREDPREDVVSVLATAQIDGEPLTEQEIVFNCYSVIIGGDETSRLSMICALHELMQHPEQWRRLRSGEVEVDTAVEEVLRWVTPAMHFGRRAVADVEIGGRTIRAGDVVTLWNSSANYDEEVFADPGVFDLGRTPNKHVSFGYGPHFCLGAYLGRAEIHALLTALRTHVAHAEPGGAARPIHSNFLHGYSALPVRLHPAG</sequence>
<dbReference type="PRINTS" id="PR00359">
    <property type="entry name" value="BP450"/>
</dbReference>
<dbReference type="PROSITE" id="PS00086">
    <property type="entry name" value="CYTOCHROME_P450"/>
    <property type="match status" value="1"/>
</dbReference>
<keyword evidence="2" id="KW-0349">Heme</keyword>
<organism evidence="3 4">
    <name type="scientific">Streptomyces luteosporeus</name>
    <dbReference type="NCBI Taxonomy" id="173856"/>
    <lineage>
        <taxon>Bacteria</taxon>
        <taxon>Bacillati</taxon>
        <taxon>Actinomycetota</taxon>
        <taxon>Actinomycetes</taxon>
        <taxon>Kitasatosporales</taxon>
        <taxon>Streptomycetaceae</taxon>
        <taxon>Streptomyces</taxon>
    </lineage>
</organism>
<dbReference type="InterPro" id="IPR036396">
    <property type="entry name" value="Cyt_P450_sf"/>
</dbReference>
<evidence type="ECO:0000313" key="4">
    <source>
        <dbReference type="Proteomes" id="UP001500886"/>
    </source>
</evidence>
<dbReference type="CDD" id="cd11033">
    <property type="entry name" value="CYP142-like"/>
    <property type="match status" value="1"/>
</dbReference>
<dbReference type="PANTHER" id="PTHR46696:SF4">
    <property type="entry name" value="BIOTIN BIOSYNTHESIS CYTOCHROME P450"/>
    <property type="match status" value="1"/>
</dbReference>
<keyword evidence="4" id="KW-1185">Reference proteome</keyword>
<keyword evidence="2" id="KW-0408">Iron</keyword>
<evidence type="ECO:0000256" key="2">
    <source>
        <dbReference type="RuleBase" id="RU000461"/>
    </source>
</evidence>
<name>A0ABN3TM86_9ACTN</name>
<dbReference type="SUPFAM" id="SSF48264">
    <property type="entry name" value="Cytochrome P450"/>
    <property type="match status" value="1"/>
</dbReference>
<comment type="caution">
    <text evidence="3">The sequence shown here is derived from an EMBL/GenBank/DDBJ whole genome shotgun (WGS) entry which is preliminary data.</text>
</comment>
<keyword evidence="2" id="KW-0560">Oxidoreductase</keyword>
<keyword evidence="2" id="KW-0503">Monooxygenase</keyword>
<dbReference type="RefSeq" id="WP_344433782.1">
    <property type="nucleotide sequence ID" value="NZ_BAAASL010000004.1"/>
</dbReference>
<proteinExistence type="inferred from homology"/>
<dbReference type="EMBL" id="BAAASL010000004">
    <property type="protein sequence ID" value="GAA2711299.1"/>
    <property type="molecule type" value="Genomic_DNA"/>
</dbReference>
<dbReference type="Gene3D" id="1.10.630.10">
    <property type="entry name" value="Cytochrome P450"/>
    <property type="match status" value="1"/>
</dbReference>
<dbReference type="InterPro" id="IPR017972">
    <property type="entry name" value="Cyt_P450_CS"/>
</dbReference>
<accession>A0ABN3TM86</accession>
<reference evidence="3 4" key="1">
    <citation type="journal article" date="2019" name="Int. J. Syst. Evol. Microbiol.">
        <title>The Global Catalogue of Microorganisms (GCM) 10K type strain sequencing project: providing services to taxonomists for standard genome sequencing and annotation.</title>
        <authorList>
            <consortium name="The Broad Institute Genomics Platform"/>
            <consortium name="The Broad Institute Genome Sequencing Center for Infectious Disease"/>
            <person name="Wu L."/>
            <person name="Ma J."/>
        </authorList>
    </citation>
    <scope>NUCLEOTIDE SEQUENCE [LARGE SCALE GENOMIC DNA]</scope>
    <source>
        <strain evidence="3 4">JCM 4542</strain>
    </source>
</reference>
<dbReference type="Pfam" id="PF00067">
    <property type="entry name" value="p450"/>
    <property type="match status" value="1"/>
</dbReference>
<dbReference type="Proteomes" id="UP001500886">
    <property type="component" value="Unassembled WGS sequence"/>
</dbReference>
<dbReference type="InterPro" id="IPR002397">
    <property type="entry name" value="Cyt_P450_B"/>
</dbReference>
<dbReference type="PANTHER" id="PTHR46696">
    <property type="entry name" value="P450, PUTATIVE (EUROFUNG)-RELATED"/>
    <property type="match status" value="1"/>
</dbReference>
<dbReference type="InterPro" id="IPR001128">
    <property type="entry name" value="Cyt_P450"/>
</dbReference>
<evidence type="ECO:0000313" key="3">
    <source>
        <dbReference type="EMBL" id="GAA2711299.1"/>
    </source>
</evidence>
<evidence type="ECO:0000256" key="1">
    <source>
        <dbReference type="ARBA" id="ARBA00010617"/>
    </source>
</evidence>
<keyword evidence="2" id="KW-0479">Metal-binding</keyword>
<gene>
    <name evidence="3" type="ORF">GCM10010315_12810</name>
</gene>
<comment type="similarity">
    <text evidence="1 2">Belongs to the cytochrome P450 family.</text>
</comment>
<protein>
    <submittedName>
        <fullName evidence="3">Cytochrome P450</fullName>
    </submittedName>
</protein>